<name>W6A6V1_9MOLU</name>
<reference evidence="2 3" key="1">
    <citation type="journal article" date="2014" name="Genome Biol. Evol.">
        <title>Molecular evolution of the substrate utilization strategies and putative virulence factors in mosquito-associated Spiroplasma species.</title>
        <authorList>
            <person name="Chang T.H."/>
            <person name="Lo W.S."/>
            <person name="Ku C."/>
            <person name="Chen L.L."/>
            <person name="Kuo C.H."/>
        </authorList>
    </citation>
    <scope>NUCLEOTIDE SEQUENCE [LARGE SCALE GENOMIC DNA]</scope>
    <source>
        <strain evidence="2">AES-1</strain>
    </source>
</reference>
<evidence type="ECO:0000313" key="3">
    <source>
        <dbReference type="Proteomes" id="UP000019267"/>
    </source>
</evidence>
<feature type="domain" description="Rhodanese" evidence="1">
    <location>
        <begin position="12"/>
        <end position="99"/>
    </location>
</feature>
<dbReference type="PROSITE" id="PS50206">
    <property type="entry name" value="RHODANESE_3"/>
    <property type="match status" value="1"/>
</dbReference>
<dbReference type="InterPro" id="IPR036873">
    <property type="entry name" value="Rhodanese-like_dom_sf"/>
</dbReference>
<evidence type="ECO:0000259" key="1">
    <source>
        <dbReference type="PROSITE" id="PS50206"/>
    </source>
</evidence>
<dbReference type="STRING" id="1276246.SCULI_v1c02690"/>
<evidence type="ECO:0000313" key="2">
    <source>
        <dbReference type="EMBL" id="AHI52610.1"/>
    </source>
</evidence>
<dbReference type="InterPro" id="IPR050229">
    <property type="entry name" value="GlpE_sulfurtransferase"/>
</dbReference>
<protein>
    <recommendedName>
        <fullName evidence="1">Rhodanese domain-containing protein</fullName>
    </recommendedName>
</protein>
<dbReference type="Gene3D" id="3.40.250.10">
    <property type="entry name" value="Rhodanese-like domain"/>
    <property type="match status" value="1"/>
</dbReference>
<dbReference type="OrthoDB" id="399039at2"/>
<dbReference type="eggNOG" id="COG0607">
    <property type="taxonomic scope" value="Bacteria"/>
</dbReference>
<dbReference type="SMART" id="SM00450">
    <property type="entry name" value="RHOD"/>
    <property type="match status" value="1"/>
</dbReference>
<dbReference type="EMBL" id="CP006681">
    <property type="protein sequence ID" value="AHI52610.1"/>
    <property type="molecule type" value="Genomic_DNA"/>
</dbReference>
<organism evidence="2 3">
    <name type="scientific">Spiroplasma culicicola AES-1</name>
    <dbReference type="NCBI Taxonomy" id="1276246"/>
    <lineage>
        <taxon>Bacteria</taxon>
        <taxon>Bacillati</taxon>
        <taxon>Mycoplasmatota</taxon>
        <taxon>Mollicutes</taxon>
        <taxon>Entomoplasmatales</taxon>
        <taxon>Spiroplasmataceae</taxon>
        <taxon>Spiroplasma</taxon>
    </lineage>
</organism>
<gene>
    <name evidence="2" type="ORF">SCULI_v1c02690</name>
</gene>
<dbReference type="AlphaFoldDB" id="W6A6V1"/>
<sequence length="99" mass="11541">MIDISVEEFKEIENEALVIDVRTRNEFETLFRVPNANNIELNDLQMNYKNYLGDDKNRLIVTVCNAGNRSGEAARFLREQGYNARTLIGGSYAYKRKYR</sequence>
<dbReference type="PANTHER" id="PTHR43031:SF1">
    <property type="entry name" value="PYRIDINE NUCLEOTIDE-DISULPHIDE OXIDOREDUCTASE"/>
    <property type="match status" value="1"/>
</dbReference>
<dbReference type="Pfam" id="PF00581">
    <property type="entry name" value="Rhodanese"/>
    <property type="match status" value="1"/>
</dbReference>
<dbReference type="InterPro" id="IPR001763">
    <property type="entry name" value="Rhodanese-like_dom"/>
</dbReference>
<dbReference type="CDD" id="cd00158">
    <property type="entry name" value="RHOD"/>
    <property type="match status" value="1"/>
</dbReference>
<dbReference type="SUPFAM" id="SSF52821">
    <property type="entry name" value="Rhodanese/Cell cycle control phosphatase"/>
    <property type="match status" value="1"/>
</dbReference>
<dbReference type="KEGG" id="scq:SCULI_v1c02690"/>
<keyword evidence="3" id="KW-1185">Reference proteome</keyword>
<dbReference type="PATRIC" id="fig|1276246.3.peg.268"/>
<dbReference type="RefSeq" id="WP_025362852.1">
    <property type="nucleotide sequence ID" value="NZ_CP006681.1"/>
</dbReference>
<dbReference type="HOGENOM" id="CLU_089574_13_2_14"/>
<accession>W6A6V1</accession>
<dbReference type="Proteomes" id="UP000019267">
    <property type="component" value="Chromosome"/>
</dbReference>
<dbReference type="PANTHER" id="PTHR43031">
    <property type="entry name" value="FAD-DEPENDENT OXIDOREDUCTASE"/>
    <property type="match status" value="1"/>
</dbReference>
<proteinExistence type="predicted"/>